<dbReference type="GO" id="GO:0016250">
    <property type="term" value="F:N-sulfoglucosamine sulfohydrolase activity"/>
    <property type="evidence" value="ECO:0007669"/>
    <property type="project" value="TreeGrafter"/>
</dbReference>
<proteinExistence type="predicted"/>
<dbReference type="SUPFAM" id="SSF53649">
    <property type="entry name" value="Alkaline phosphatase-like"/>
    <property type="match status" value="1"/>
</dbReference>
<sequence length="393" mass="44724">MFTNYFCSAPQCSPSRASMFSGLMPHRNGMIGLAHRGFKLKKDIPYLPGILRDNGYKTFLFGVQHEIQSGKQEELGYQNFLTAETKFCNDICGVFCKFLEECPPEPFFASVGVVETHQRYPIVENPPGNLKIPGFLPDCIEVKKDIAGLNILVQRVDETIGRIISTLEKTGKIDNTLIIFTTDHGIAMPGAKATLFDPGIEIFLIMKGPGIPERKKLECLSSNVDLVPTILDYLGIKIPDNIDGVSLMPVVKDGKKQIRECIYTELTYHAGYDPMRSIRTNKYKYIRSFEVRPFYFPVNVDASFSKGLFKQMGYFDRLRPFEFFFDLEKDPLERKNLINDPEYRVIIDGFRKQLISNMKKTKDPLVLGPVPLPKNCTLSVPWGYDPEQIWTES</sequence>
<comment type="caution">
    <text evidence="2">The sequence shown here is derived from an EMBL/GenBank/DDBJ whole genome shotgun (WGS) entry which is preliminary data.</text>
</comment>
<dbReference type="Proteomes" id="UP000485562">
    <property type="component" value="Unassembled WGS sequence"/>
</dbReference>
<gene>
    <name evidence="2" type="primary">betC_1</name>
    <name evidence="2" type="ORF">BWX89_00376</name>
</gene>
<dbReference type="PANTHER" id="PTHR43108">
    <property type="entry name" value="N-ACETYLGLUCOSAMINE-6-SULFATASE FAMILY MEMBER"/>
    <property type="match status" value="1"/>
</dbReference>
<dbReference type="EC" id="3.1.6.6" evidence="2"/>
<accession>A0A1V6CD36</accession>
<reference evidence="2" key="1">
    <citation type="submission" date="2017-02" db="EMBL/GenBank/DDBJ databases">
        <title>Delving into the versatile metabolic prowess of the omnipresent phylum Bacteroidetes.</title>
        <authorList>
            <person name="Nobu M.K."/>
            <person name="Mei R."/>
            <person name="Narihiro T."/>
            <person name="Kuroda K."/>
            <person name="Liu W.-T."/>
        </authorList>
    </citation>
    <scope>NUCLEOTIDE SEQUENCE</scope>
    <source>
        <strain evidence="2">ADurb.Bin131</strain>
    </source>
</reference>
<evidence type="ECO:0000259" key="1">
    <source>
        <dbReference type="Pfam" id="PF00884"/>
    </source>
</evidence>
<dbReference type="PANTHER" id="PTHR43108:SF6">
    <property type="entry name" value="N-SULPHOGLUCOSAMINE SULPHOHYDROLASE"/>
    <property type="match status" value="1"/>
</dbReference>
<keyword evidence="2" id="KW-0378">Hydrolase</keyword>
<dbReference type="InterPro" id="IPR017850">
    <property type="entry name" value="Alkaline_phosphatase_core_sf"/>
</dbReference>
<dbReference type="GO" id="GO:0006027">
    <property type="term" value="P:glycosaminoglycan catabolic process"/>
    <property type="evidence" value="ECO:0007669"/>
    <property type="project" value="TreeGrafter"/>
</dbReference>
<dbReference type="EMBL" id="MWDQ01000028">
    <property type="protein sequence ID" value="OQB74805.1"/>
    <property type="molecule type" value="Genomic_DNA"/>
</dbReference>
<organism evidence="2">
    <name type="scientific">candidate division TA06 bacterium ADurb.Bin131</name>
    <dbReference type="NCBI Taxonomy" id="1852827"/>
    <lineage>
        <taxon>Bacteria</taxon>
        <taxon>Bacteria division TA06</taxon>
    </lineage>
</organism>
<name>A0A1V6CD36_UNCT6</name>
<dbReference type="GO" id="GO:0030200">
    <property type="term" value="P:heparan sulfate proteoglycan catabolic process"/>
    <property type="evidence" value="ECO:0007669"/>
    <property type="project" value="TreeGrafter"/>
</dbReference>
<dbReference type="AlphaFoldDB" id="A0A1V6CD36"/>
<evidence type="ECO:0000313" key="2">
    <source>
        <dbReference type="EMBL" id="OQB74805.1"/>
    </source>
</evidence>
<dbReference type="Gene3D" id="3.40.720.10">
    <property type="entry name" value="Alkaline Phosphatase, subunit A"/>
    <property type="match status" value="1"/>
</dbReference>
<dbReference type="CDD" id="cd16027">
    <property type="entry name" value="SGSH"/>
    <property type="match status" value="1"/>
</dbReference>
<protein>
    <submittedName>
        <fullName evidence="2">Choline-sulfatase</fullName>
        <ecNumber evidence="2">3.1.6.6</ecNumber>
    </submittedName>
</protein>
<dbReference type="GO" id="GO:0047753">
    <property type="term" value="F:choline-sulfatase activity"/>
    <property type="evidence" value="ECO:0007669"/>
    <property type="project" value="UniProtKB-EC"/>
</dbReference>
<feature type="domain" description="Sulfatase N-terminal" evidence="1">
    <location>
        <begin position="1"/>
        <end position="236"/>
    </location>
</feature>
<dbReference type="Pfam" id="PF00884">
    <property type="entry name" value="Sulfatase"/>
    <property type="match status" value="1"/>
</dbReference>
<dbReference type="InterPro" id="IPR000917">
    <property type="entry name" value="Sulfatase_N"/>
</dbReference>